<proteinExistence type="predicted"/>
<dbReference type="Proteomes" id="UP000182121">
    <property type="component" value="Unassembled WGS sequence"/>
</dbReference>
<name>A0A1I0K510_9FIRM</name>
<sequence length="49" mass="5762">MKKTGYLKQEIDDDLVPRLLQTVRDINENKIVIQFKSGIIMSQRIDLED</sequence>
<evidence type="ECO:0000313" key="2">
    <source>
        <dbReference type="Proteomes" id="UP000182121"/>
    </source>
</evidence>
<dbReference type="AlphaFoldDB" id="A0A1I0K510"/>
<organism evidence="1 2">
    <name type="scientific">Enterocloster clostridioformis</name>
    <dbReference type="NCBI Taxonomy" id="1531"/>
    <lineage>
        <taxon>Bacteria</taxon>
        <taxon>Bacillati</taxon>
        <taxon>Bacillota</taxon>
        <taxon>Clostridia</taxon>
        <taxon>Lachnospirales</taxon>
        <taxon>Lachnospiraceae</taxon>
        <taxon>Enterocloster</taxon>
    </lineage>
</organism>
<accession>A0A1I0K510</accession>
<gene>
    <name evidence="1" type="ORF">SAMN05216521_10879</name>
</gene>
<evidence type="ECO:0000313" key="1">
    <source>
        <dbReference type="EMBL" id="SEU18175.1"/>
    </source>
</evidence>
<reference evidence="1 2" key="1">
    <citation type="submission" date="2016-10" db="EMBL/GenBank/DDBJ databases">
        <authorList>
            <person name="Varghese N."/>
            <person name="Submissions S."/>
        </authorList>
    </citation>
    <scope>NUCLEOTIDE SEQUENCE [LARGE SCALE GENOMIC DNA]</scope>
    <source>
        <strain evidence="1 2">NLAE-zl-C196</strain>
    </source>
</reference>
<dbReference type="RefSeq" id="WP_242881060.1">
    <property type="nucleotide sequence ID" value="NZ_FOJH01000083.1"/>
</dbReference>
<comment type="caution">
    <text evidence="1">The sequence shown here is derived from an EMBL/GenBank/DDBJ whole genome shotgun (WGS) entry which is preliminary data.</text>
</comment>
<protein>
    <submittedName>
        <fullName evidence="1">Uncharacterized protein</fullName>
    </submittedName>
</protein>
<dbReference type="EMBL" id="FOIO01000087">
    <property type="protein sequence ID" value="SEU18175.1"/>
    <property type="molecule type" value="Genomic_DNA"/>
</dbReference>